<keyword evidence="5 9" id="KW-1133">Transmembrane helix</keyword>
<dbReference type="Pfam" id="PF08478">
    <property type="entry name" value="POTRA_1"/>
    <property type="match status" value="1"/>
</dbReference>
<name>A0A0P6XNQ1_9CHLR</name>
<gene>
    <name evidence="11" type="ORF">SE15_04230</name>
</gene>
<dbReference type="PANTHER" id="PTHR37820">
    <property type="entry name" value="CELL DIVISION PROTEIN DIVIB"/>
    <property type="match status" value="1"/>
</dbReference>
<dbReference type="PROSITE" id="PS51779">
    <property type="entry name" value="POTRA"/>
    <property type="match status" value="1"/>
</dbReference>
<dbReference type="InterPro" id="IPR050487">
    <property type="entry name" value="FtsQ_DivIB"/>
</dbReference>
<dbReference type="Proteomes" id="UP000050544">
    <property type="component" value="Unassembled WGS sequence"/>
</dbReference>
<dbReference type="EMBL" id="LGKO01000002">
    <property type="protein sequence ID" value="KPL84339.1"/>
    <property type="molecule type" value="Genomic_DNA"/>
</dbReference>
<dbReference type="RefSeq" id="WP_054520836.1">
    <property type="nucleotide sequence ID" value="NZ_LGKO01000002.1"/>
</dbReference>
<dbReference type="InterPro" id="IPR005548">
    <property type="entry name" value="Cell_div_FtsQ/DivIB_C"/>
</dbReference>
<accession>A0A0P6XNQ1</accession>
<evidence type="ECO:0000256" key="6">
    <source>
        <dbReference type="ARBA" id="ARBA00023136"/>
    </source>
</evidence>
<dbReference type="AlphaFoldDB" id="A0A0P6XNQ1"/>
<dbReference type="GO" id="GO:0005886">
    <property type="term" value="C:plasma membrane"/>
    <property type="evidence" value="ECO:0007669"/>
    <property type="project" value="TreeGrafter"/>
</dbReference>
<protein>
    <recommendedName>
        <fullName evidence="10">POTRA domain-containing protein</fullName>
    </recommendedName>
</protein>
<dbReference type="STRING" id="869279.SE15_04230"/>
<feature type="domain" description="POTRA" evidence="10">
    <location>
        <begin position="115"/>
        <end position="183"/>
    </location>
</feature>
<dbReference type="InterPro" id="IPR034746">
    <property type="entry name" value="POTRA"/>
</dbReference>
<evidence type="ECO:0000259" key="10">
    <source>
        <dbReference type="PROSITE" id="PS51779"/>
    </source>
</evidence>
<evidence type="ECO:0000256" key="7">
    <source>
        <dbReference type="ARBA" id="ARBA00023306"/>
    </source>
</evidence>
<feature type="transmembrane region" description="Helical" evidence="9">
    <location>
        <begin position="90"/>
        <end position="110"/>
    </location>
</feature>
<evidence type="ECO:0000256" key="9">
    <source>
        <dbReference type="SAM" id="Phobius"/>
    </source>
</evidence>
<dbReference type="Pfam" id="PF03799">
    <property type="entry name" value="FtsQ_DivIB_C"/>
    <property type="match status" value="1"/>
</dbReference>
<evidence type="ECO:0000256" key="5">
    <source>
        <dbReference type="ARBA" id="ARBA00022989"/>
    </source>
</evidence>
<keyword evidence="7" id="KW-0131">Cell cycle</keyword>
<dbReference type="PANTHER" id="PTHR37820:SF1">
    <property type="entry name" value="CELL DIVISION PROTEIN FTSQ"/>
    <property type="match status" value="1"/>
</dbReference>
<evidence type="ECO:0000256" key="8">
    <source>
        <dbReference type="SAM" id="MobiDB-lite"/>
    </source>
</evidence>
<evidence type="ECO:0000256" key="4">
    <source>
        <dbReference type="ARBA" id="ARBA00022692"/>
    </source>
</evidence>
<keyword evidence="4 9" id="KW-0812">Transmembrane</keyword>
<sequence length="329" mass="37098">MKGSEKTTPSRADLVRQRRAQTTQQRIQRAKQSVMRREHRPTVIARGMVVPSASPTRPLPTSKVRRQYYFTLGVSGAELRMPAIPLVNPGWRLLSGMIAILMTLILYTLFNAPTFRVQRIEAIGLQRLTPADLQAVLEITDKPAVTLDLQTLKTQLEAAFPELKNIRLRLLFPARLVLTAVERQPALAWQVNGDTYWIDPEGVILRPRGEAGELPLVTANALPPLMNDSKGARASLNPPEVWGNHTEAKFVQAILNLRQRLSSDIPLVYDGEIGFGWQDPNGWQVLLGNTLDDFEAKMELYQIITEQIQKRGLHPQVISLEYLQAPFYK</sequence>
<evidence type="ECO:0000256" key="2">
    <source>
        <dbReference type="ARBA" id="ARBA00022475"/>
    </source>
</evidence>
<keyword evidence="3" id="KW-0132">Cell division</keyword>
<evidence type="ECO:0000313" key="12">
    <source>
        <dbReference type="Proteomes" id="UP000050544"/>
    </source>
</evidence>
<evidence type="ECO:0000256" key="3">
    <source>
        <dbReference type="ARBA" id="ARBA00022618"/>
    </source>
</evidence>
<feature type="region of interest" description="Disordered" evidence="8">
    <location>
        <begin position="1"/>
        <end position="25"/>
    </location>
</feature>
<keyword evidence="12" id="KW-1185">Reference proteome</keyword>
<dbReference type="GO" id="GO:0051301">
    <property type="term" value="P:cell division"/>
    <property type="evidence" value="ECO:0007669"/>
    <property type="project" value="UniProtKB-KW"/>
</dbReference>
<evidence type="ECO:0000256" key="1">
    <source>
        <dbReference type="ARBA" id="ARBA00004370"/>
    </source>
</evidence>
<reference evidence="11 12" key="1">
    <citation type="submission" date="2015-07" db="EMBL/GenBank/DDBJ databases">
        <title>Whole genome sequence of Thermanaerothrix daxensis DSM 23592.</title>
        <authorList>
            <person name="Hemp J."/>
            <person name="Ward L.M."/>
            <person name="Pace L.A."/>
            <person name="Fischer W.W."/>
        </authorList>
    </citation>
    <scope>NUCLEOTIDE SEQUENCE [LARGE SCALE GENOMIC DNA]</scope>
    <source>
        <strain evidence="11 12">GNS-1</strain>
    </source>
</reference>
<keyword evidence="6 9" id="KW-0472">Membrane</keyword>
<comment type="subcellular location">
    <subcellularLocation>
        <location evidence="1">Membrane</location>
    </subcellularLocation>
</comment>
<proteinExistence type="predicted"/>
<feature type="compositionally biased region" description="Polar residues" evidence="8">
    <location>
        <begin position="1"/>
        <end position="10"/>
    </location>
</feature>
<dbReference type="OrthoDB" id="160838at2"/>
<organism evidence="11 12">
    <name type="scientific">Thermanaerothrix daxensis</name>
    <dbReference type="NCBI Taxonomy" id="869279"/>
    <lineage>
        <taxon>Bacteria</taxon>
        <taxon>Bacillati</taxon>
        <taxon>Chloroflexota</taxon>
        <taxon>Anaerolineae</taxon>
        <taxon>Anaerolineales</taxon>
        <taxon>Anaerolineaceae</taxon>
        <taxon>Thermanaerothrix</taxon>
    </lineage>
</organism>
<evidence type="ECO:0000313" key="11">
    <source>
        <dbReference type="EMBL" id="KPL84339.1"/>
    </source>
</evidence>
<dbReference type="InterPro" id="IPR013685">
    <property type="entry name" value="POTRA_FtsQ_type"/>
</dbReference>
<keyword evidence="2" id="KW-1003">Cell membrane</keyword>
<comment type="caution">
    <text evidence="11">The sequence shown here is derived from an EMBL/GenBank/DDBJ whole genome shotgun (WGS) entry which is preliminary data.</text>
</comment>